<protein>
    <submittedName>
        <fullName evidence="2">Unnamed protein product</fullName>
    </submittedName>
</protein>
<feature type="compositionally biased region" description="Basic and acidic residues" evidence="1">
    <location>
        <begin position="1"/>
        <end position="15"/>
    </location>
</feature>
<evidence type="ECO:0000256" key="1">
    <source>
        <dbReference type="SAM" id="MobiDB-lite"/>
    </source>
</evidence>
<feature type="region of interest" description="Disordered" evidence="1">
    <location>
        <begin position="265"/>
        <end position="291"/>
    </location>
</feature>
<feature type="compositionally biased region" description="Basic and acidic residues" evidence="1">
    <location>
        <begin position="39"/>
        <end position="125"/>
    </location>
</feature>
<reference evidence="2" key="1">
    <citation type="submission" date="2023-04" db="EMBL/GenBank/DDBJ databases">
        <title>Phytophthora fragariaefolia NBRC 109709.</title>
        <authorList>
            <person name="Ichikawa N."/>
            <person name="Sato H."/>
            <person name="Tonouchi N."/>
        </authorList>
    </citation>
    <scope>NUCLEOTIDE SEQUENCE</scope>
    <source>
        <strain evidence="2">NBRC 109709</strain>
    </source>
</reference>
<keyword evidence="3" id="KW-1185">Reference proteome</keyword>
<organism evidence="2 3">
    <name type="scientific">Phytophthora fragariaefolia</name>
    <dbReference type="NCBI Taxonomy" id="1490495"/>
    <lineage>
        <taxon>Eukaryota</taxon>
        <taxon>Sar</taxon>
        <taxon>Stramenopiles</taxon>
        <taxon>Oomycota</taxon>
        <taxon>Peronosporomycetes</taxon>
        <taxon>Peronosporales</taxon>
        <taxon>Peronosporaceae</taxon>
        <taxon>Phytophthora</taxon>
    </lineage>
</organism>
<comment type="caution">
    <text evidence="2">The sequence shown here is derived from an EMBL/GenBank/DDBJ whole genome shotgun (WGS) entry which is preliminary data.</text>
</comment>
<dbReference type="AlphaFoldDB" id="A0A9W6XTU0"/>
<evidence type="ECO:0000313" key="2">
    <source>
        <dbReference type="EMBL" id="GMF45555.1"/>
    </source>
</evidence>
<accession>A0A9W6XTU0</accession>
<feature type="compositionally biased region" description="Acidic residues" evidence="1">
    <location>
        <begin position="282"/>
        <end position="291"/>
    </location>
</feature>
<evidence type="ECO:0000313" key="3">
    <source>
        <dbReference type="Proteomes" id="UP001165121"/>
    </source>
</evidence>
<proteinExistence type="predicted"/>
<feature type="region of interest" description="Disordered" evidence="1">
    <location>
        <begin position="1"/>
        <end position="125"/>
    </location>
</feature>
<dbReference type="EMBL" id="BSXT01001834">
    <property type="protein sequence ID" value="GMF45555.1"/>
    <property type="molecule type" value="Genomic_DNA"/>
</dbReference>
<dbReference type="Proteomes" id="UP001165121">
    <property type="component" value="Unassembled WGS sequence"/>
</dbReference>
<sequence length="291" mass="33756">MDLQDQGRIDNRQLGEEGVGEGPQHTHTIREGGSQRGNEPAEHAERGQRNDERSEHAVHEPRNDDRAERQVRDWNDQERVEHAERGSRGDVRAEHERRSWHDPRDPREESRGEREGRGRHDQYARASEKRYNRVIKSFKMETFDCSSFPAALDSGISAWITRFRALLNTHEDLHDLQLPYRMKNALLFQHLRGVASQWYVANIHKLRSHSFEYVCGKVNFKNESTFKRRDFSKAWCDTCGELGHTTGYHDKYIILKQRGLAQVARASASKPPSEADASTGKEEDESFESYD</sequence>
<gene>
    <name evidence="2" type="ORF">Pfra01_001636800</name>
</gene>
<name>A0A9W6XTU0_9STRA</name>
<dbReference type="OrthoDB" id="98940at2759"/>